<evidence type="ECO:0000256" key="2">
    <source>
        <dbReference type="ARBA" id="ARBA00022763"/>
    </source>
</evidence>
<dbReference type="SUPFAM" id="SSF55874">
    <property type="entry name" value="ATPase domain of HSP90 chaperone/DNA topoisomerase II/histidine kinase"/>
    <property type="match status" value="1"/>
</dbReference>
<dbReference type="GO" id="GO:0005524">
    <property type="term" value="F:ATP binding"/>
    <property type="evidence" value="ECO:0007669"/>
    <property type="project" value="InterPro"/>
</dbReference>
<dbReference type="GO" id="GO:0030983">
    <property type="term" value="F:mismatched DNA binding"/>
    <property type="evidence" value="ECO:0007669"/>
    <property type="project" value="InterPro"/>
</dbReference>
<dbReference type="PROSITE" id="PS00058">
    <property type="entry name" value="DNA_MISMATCH_REPAIR_1"/>
    <property type="match status" value="1"/>
</dbReference>
<dbReference type="GO" id="GO:0032300">
    <property type="term" value="C:mismatch repair complex"/>
    <property type="evidence" value="ECO:0007669"/>
    <property type="project" value="InterPro"/>
</dbReference>
<feature type="region of interest" description="Disordered" evidence="5">
    <location>
        <begin position="423"/>
        <end position="450"/>
    </location>
</feature>
<sequence length="889" mass="100910">MKQLPAATVRLLSSSQIITSVVSVVKELLENSLDAGATSIDVKLENYGFDKIEVRDNGEGIKAIDAPVMAVKYYTSKINSHEDLENLTTYGFRGEALGSICCVAEVLITTRTASDNFSTQYVLDGSGHIISQKPSHLGQGTTVTVLKLFKNLPVRKQFYSTAKKCKDEIKKVQDLLISYGILKPELRIVFIHNKAVIWQKTRVSDRQVALRAVLGTAVMGNMEPFQYHPEDSQLIRHYYNLKCLKEASRLYPIFFLKIDVPTADVDVNITPDKSQVLIQNKEAVLIALENLMTTCYGSLPSTNSYENNKTDVSSADMVVSNTTETDVLFNKMESSGNNYPNVDTSAIPFQNDVCNDKSGKNTNYCLNNQINVDDHCDDHFNSENSNIDKNTRSIFQEIPMNNLSCEDAQKECSETCFVVSVKHTQSENGNKSNRDENRKNEEGAVPEKPLEISADDWSKGNTLKNSMGENIEPVKILVPQESSACKQNNNAYPSPELKNLSESSCSKKSNVVDNKSGQLTAYDLISSRVVKKPMSASALFVQDHRAQFLTENSKTSLEDATVQIEELWKTLSEEEKLKYEEKATKDLERYNRQIKRAIEQESQISLKDGRKKIKPTSAWNLAQKHKLKTSLSNQPKLDELFQSHIEKKTQNIKVVQIPFSMENLKKNFKKHKFDLEDKEELCLIHNLKFPDAWLITSKTEVMLLNPYRVEEALLFKRLIENHKLPAQPLEKPIILTESLFNGSHYLEMLCKMTTDDQRYSGSTYLSDPRLTANGFKIKWIPGVSIAEDYLEIEEMANCLPFYGVMDLKEILNAILNKNAKEVYECRPRKVISYLEGEAVRLSRQLPMYLSKEDVQDIIYRMKDQFGSEIKECVHGRPFFHHLTHLPEAT</sequence>
<evidence type="ECO:0000313" key="10">
    <source>
        <dbReference type="Proteomes" id="UP000694542"/>
    </source>
</evidence>
<evidence type="ECO:0000256" key="4">
    <source>
        <dbReference type="SAM" id="Coils"/>
    </source>
</evidence>
<dbReference type="SUPFAM" id="SSF47095">
    <property type="entry name" value="HMG-box"/>
    <property type="match status" value="1"/>
</dbReference>
<dbReference type="CDD" id="cd21985">
    <property type="entry name" value="HMG-box_PMS1"/>
    <property type="match status" value="1"/>
</dbReference>
<dbReference type="InterPro" id="IPR036910">
    <property type="entry name" value="HMG_box_dom_sf"/>
</dbReference>
<dbReference type="InterPro" id="IPR036890">
    <property type="entry name" value="HATPase_C_sf"/>
</dbReference>
<dbReference type="Ensembl" id="ENSCAFT00040023585.1">
    <property type="protein sequence ID" value="ENSCAFP00040020473.1"/>
    <property type="gene ID" value="ENSCAFG00040012541.1"/>
</dbReference>
<reference evidence="8" key="3">
    <citation type="submission" date="2025-05" db="UniProtKB">
        <authorList>
            <consortium name="Ensembl"/>
        </authorList>
    </citation>
    <scope>IDENTIFICATION</scope>
</reference>
<dbReference type="SMART" id="SM01340">
    <property type="entry name" value="DNA_mis_repair"/>
    <property type="match status" value="1"/>
</dbReference>
<dbReference type="GO" id="GO:0006298">
    <property type="term" value="P:mismatch repair"/>
    <property type="evidence" value="ECO:0007669"/>
    <property type="project" value="InterPro"/>
</dbReference>
<evidence type="ECO:0000256" key="5">
    <source>
        <dbReference type="SAM" id="MobiDB-lite"/>
    </source>
</evidence>
<dbReference type="SUPFAM" id="SSF54211">
    <property type="entry name" value="Ribosomal protein S5 domain 2-like"/>
    <property type="match status" value="1"/>
</dbReference>
<dbReference type="InterPro" id="IPR002099">
    <property type="entry name" value="MutL/Mlh/PMS"/>
</dbReference>
<reference evidence="7 9" key="1">
    <citation type="journal article" date="2005" name="Nature">
        <title>Genome sequence, comparative analysis and haplotype structure of the domestic dog.</title>
        <authorList>
            <consortium name="Broad Sequencing Platform"/>
            <person name="Lindblad-Toh K."/>
            <person name="Wade C.M."/>
            <person name="Mikkelsen T.S."/>
            <person name="Karlsson E.K."/>
            <person name="Jaffe D.B."/>
            <person name="Kamal M."/>
            <person name="Clamp M."/>
            <person name="Chang J.L."/>
            <person name="Kulbokas E.J. III"/>
            <person name="Zody M.C."/>
            <person name="Mauceli E."/>
            <person name="Xie X."/>
            <person name="Breen M."/>
            <person name="Wayne R.K."/>
            <person name="Ostrander E.A."/>
            <person name="Ponting C.P."/>
            <person name="Galibert F."/>
            <person name="Smith D.R."/>
            <person name="DeJong P.J."/>
            <person name="Kirkness E."/>
            <person name="Alvarez P."/>
            <person name="Biagi T."/>
            <person name="Brockman W."/>
            <person name="Butler J."/>
            <person name="Chin C.W."/>
            <person name="Cook A."/>
            <person name="Cuff J."/>
            <person name="Daly M.J."/>
            <person name="DeCaprio D."/>
            <person name="Gnerre S."/>
            <person name="Grabherr M."/>
            <person name="Kellis M."/>
            <person name="Kleber M."/>
            <person name="Bardeleben C."/>
            <person name="Goodstadt L."/>
            <person name="Heger A."/>
            <person name="Hitte C."/>
            <person name="Kim L."/>
            <person name="Koepfli K.P."/>
            <person name="Parker H.G."/>
            <person name="Pollinger J.P."/>
            <person name="Searle S.M."/>
            <person name="Sutter N.B."/>
            <person name="Thomas R."/>
            <person name="Webber C."/>
            <person name="Baldwin J."/>
            <person name="Abebe A."/>
            <person name="Abouelleil A."/>
            <person name="Aftuck L."/>
            <person name="Ait-Zahra M."/>
            <person name="Aldredge T."/>
            <person name="Allen N."/>
            <person name="An P."/>
            <person name="Anderson S."/>
            <person name="Antoine C."/>
            <person name="Arachchi H."/>
            <person name="Aslam A."/>
            <person name="Ayotte L."/>
            <person name="Bachantsang P."/>
            <person name="Barry A."/>
            <person name="Bayul T."/>
            <person name="Benamara M."/>
            <person name="Berlin A."/>
            <person name="Bessette D."/>
            <person name="Blitshteyn B."/>
            <person name="Bloom T."/>
            <person name="Blye J."/>
            <person name="Boguslavskiy L."/>
            <person name="Bonnet C."/>
            <person name="Boukhgalter B."/>
            <person name="Brown A."/>
            <person name="Cahill P."/>
            <person name="Calixte N."/>
            <person name="Camarata J."/>
            <person name="Cheshatsang Y."/>
            <person name="Chu J."/>
            <person name="Citroen M."/>
            <person name="Collymore A."/>
            <person name="Cooke P."/>
            <person name="Dawoe T."/>
            <person name="Daza R."/>
            <person name="Decktor K."/>
            <person name="DeGray S."/>
            <person name="Dhargay N."/>
            <person name="Dooley K."/>
            <person name="Dooley K."/>
            <person name="Dorje P."/>
            <person name="Dorjee K."/>
            <person name="Dorris L."/>
            <person name="Duffey N."/>
            <person name="Dupes A."/>
            <person name="Egbiremolen O."/>
            <person name="Elong R."/>
            <person name="Falk J."/>
            <person name="Farina A."/>
            <person name="Faro S."/>
            <person name="Ferguson D."/>
            <person name="Ferreira P."/>
            <person name="Fisher S."/>
            <person name="FitzGerald M."/>
            <person name="Foley K."/>
            <person name="Foley C."/>
            <person name="Franke A."/>
            <person name="Friedrich D."/>
            <person name="Gage D."/>
            <person name="Garber M."/>
            <person name="Gearin G."/>
            <person name="Giannoukos G."/>
            <person name="Goode T."/>
            <person name="Goyette A."/>
            <person name="Graham J."/>
            <person name="Grandbois E."/>
            <person name="Gyaltsen K."/>
            <person name="Hafez N."/>
            <person name="Hagopian D."/>
            <person name="Hagos B."/>
            <person name="Hall J."/>
            <person name="Healy C."/>
            <person name="Hegarty R."/>
            <person name="Honan T."/>
            <person name="Horn A."/>
            <person name="Houde N."/>
            <person name="Hughes L."/>
            <person name="Hunnicutt L."/>
            <person name="Husby M."/>
            <person name="Jester B."/>
            <person name="Jones C."/>
            <person name="Kamat A."/>
            <person name="Kanga B."/>
            <person name="Kells C."/>
            <person name="Khazanovich D."/>
            <person name="Kieu A.C."/>
            <person name="Kisner P."/>
            <person name="Kumar M."/>
            <person name="Lance K."/>
            <person name="Landers T."/>
            <person name="Lara M."/>
            <person name="Lee W."/>
            <person name="Leger J.P."/>
            <person name="Lennon N."/>
            <person name="Leuper L."/>
            <person name="LeVine S."/>
            <person name="Liu J."/>
            <person name="Liu X."/>
            <person name="Lokyitsang Y."/>
            <person name="Lokyitsang T."/>
            <person name="Lui A."/>
            <person name="Macdonald J."/>
            <person name="Major J."/>
            <person name="Marabella R."/>
            <person name="Maru K."/>
            <person name="Matthews C."/>
            <person name="McDonough S."/>
            <person name="Mehta T."/>
            <person name="Meldrim J."/>
            <person name="Melnikov A."/>
            <person name="Meneus L."/>
            <person name="Mihalev A."/>
            <person name="Mihova T."/>
            <person name="Miller K."/>
            <person name="Mittelman R."/>
            <person name="Mlenga V."/>
            <person name="Mulrain L."/>
            <person name="Munson G."/>
            <person name="Navidi A."/>
            <person name="Naylor J."/>
            <person name="Nguyen T."/>
            <person name="Nguyen N."/>
            <person name="Nguyen C."/>
            <person name="Nguyen T."/>
            <person name="Nicol R."/>
            <person name="Norbu N."/>
            <person name="Norbu C."/>
            <person name="Novod N."/>
            <person name="Nyima T."/>
            <person name="Olandt P."/>
            <person name="O'Neill B."/>
            <person name="O'Neill K."/>
            <person name="Osman S."/>
            <person name="Oyono L."/>
            <person name="Patti C."/>
            <person name="Perrin D."/>
            <person name="Phunkhang P."/>
            <person name="Pierre F."/>
            <person name="Priest M."/>
            <person name="Rachupka A."/>
            <person name="Raghuraman S."/>
            <person name="Rameau R."/>
            <person name="Ray V."/>
            <person name="Raymond C."/>
            <person name="Rege F."/>
            <person name="Rise C."/>
            <person name="Rogers J."/>
            <person name="Rogov P."/>
            <person name="Sahalie J."/>
            <person name="Settipalli S."/>
            <person name="Sharpe T."/>
            <person name="Shea T."/>
            <person name="Sheehan M."/>
            <person name="Sherpa N."/>
            <person name="Shi J."/>
            <person name="Shih D."/>
            <person name="Sloan J."/>
            <person name="Smith C."/>
            <person name="Sparrow T."/>
            <person name="Stalker J."/>
            <person name="Stange-Thomann N."/>
            <person name="Stavropoulos S."/>
            <person name="Stone C."/>
            <person name="Stone S."/>
            <person name="Sykes S."/>
            <person name="Tchuinga P."/>
            <person name="Tenzing P."/>
            <person name="Tesfaye S."/>
            <person name="Thoulutsang D."/>
            <person name="Thoulutsang Y."/>
            <person name="Topham K."/>
            <person name="Topping I."/>
            <person name="Tsamla T."/>
            <person name="Vassiliev H."/>
            <person name="Venkataraman V."/>
            <person name="Vo A."/>
            <person name="Wangchuk T."/>
            <person name="Wangdi T."/>
            <person name="Weiand M."/>
            <person name="Wilkinson J."/>
            <person name="Wilson A."/>
            <person name="Yadav S."/>
            <person name="Yang S."/>
            <person name="Yang X."/>
            <person name="Young G."/>
            <person name="Yu Q."/>
            <person name="Zainoun J."/>
            <person name="Zembek L."/>
            <person name="Zimmer A."/>
            <person name="Lander E.S."/>
        </authorList>
    </citation>
    <scope>NUCLEOTIDE SEQUENCE [LARGE SCALE GENOMIC DNA]</scope>
    <source>
        <strain evidence="7">Boxer</strain>
    </source>
</reference>
<proteinExistence type="inferred from homology"/>
<dbReference type="InterPro" id="IPR038973">
    <property type="entry name" value="MutL/Mlh/Pms-like"/>
</dbReference>
<name>A0A8C0YX58_CANLF</name>
<dbReference type="FunFam" id="3.30.565.10:FF:000017">
    <property type="entry name" value="PMS1 homolog 1, mismatch repair system component"/>
    <property type="match status" value="1"/>
</dbReference>
<dbReference type="OrthoDB" id="10263226at2759"/>
<keyword evidence="3" id="KW-0238">DNA-binding</keyword>
<dbReference type="Gene3D" id="3.30.565.10">
    <property type="entry name" value="Histidine kinase-like ATPase, C-terminal domain"/>
    <property type="match status" value="1"/>
</dbReference>
<organism evidence="8 10">
    <name type="scientific">Canis lupus familiaris</name>
    <name type="common">Dog</name>
    <name type="synonym">Canis familiaris</name>
    <dbReference type="NCBI Taxonomy" id="9615"/>
    <lineage>
        <taxon>Eukaryota</taxon>
        <taxon>Metazoa</taxon>
        <taxon>Chordata</taxon>
        <taxon>Craniata</taxon>
        <taxon>Vertebrata</taxon>
        <taxon>Euteleostomi</taxon>
        <taxon>Mammalia</taxon>
        <taxon>Eutheria</taxon>
        <taxon>Laurasiatheria</taxon>
        <taxon>Carnivora</taxon>
        <taxon>Caniformia</taxon>
        <taxon>Canidae</taxon>
        <taxon>Canis</taxon>
    </lineage>
</organism>
<dbReference type="Gene3D" id="1.10.30.10">
    <property type="entry name" value="High mobility group box domain"/>
    <property type="match status" value="1"/>
</dbReference>
<dbReference type="InterPro" id="IPR013507">
    <property type="entry name" value="DNA_mismatch_S5_2-like"/>
</dbReference>
<evidence type="ECO:0000259" key="6">
    <source>
        <dbReference type="PROSITE" id="PS50118"/>
    </source>
</evidence>
<dbReference type="AlphaFoldDB" id="A0A8C0YX58"/>
<dbReference type="GO" id="GO:0005634">
    <property type="term" value="C:nucleus"/>
    <property type="evidence" value="ECO:0007669"/>
    <property type="project" value="UniProtKB-UniRule"/>
</dbReference>
<dbReference type="Gene3D" id="3.30.230.10">
    <property type="match status" value="1"/>
</dbReference>
<accession>A0A8C0YX58</accession>
<comment type="similarity">
    <text evidence="1">Belongs to the DNA mismatch repair MutL/HexB family.</text>
</comment>
<reference evidence="8" key="2">
    <citation type="submission" date="2018-10" db="EMBL/GenBank/DDBJ databases">
        <title>De novo assembly of a Great Dane genome.</title>
        <authorList>
            <person name="Kidd J.M."/>
            <person name="Pendleton A.L."/>
            <person name="Shen F."/>
            <person name="Emery S."/>
        </authorList>
    </citation>
    <scope>NUCLEOTIDE SEQUENCE [LARGE SCALE GENOMIC DNA]</scope>
    <source>
        <strain evidence="8">Great Dane</strain>
    </source>
</reference>
<dbReference type="InterPro" id="IPR009071">
    <property type="entry name" value="HMG_box_dom"/>
</dbReference>
<protein>
    <submittedName>
        <fullName evidence="8">PMS1 homolog 1, mismatch repair system component</fullName>
    </submittedName>
</protein>
<feature type="coiled-coil region" evidence="4">
    <location>
        <begin position="580"/>
        <end position="607"/>
    </location>
</feature>
<dbReference type="GO" id="GO:0140664">
    <property type="term" value="F:ATP-dependent DNA damage sensor activity"/>
    <property type="evidence" value="ECO:0007669"/>
    <property type="project" value="InterPro"/>
</dbReference>
<evidence type="ECO:0000256" key="3">
    <source>
        <dbReference type="PROSITE-ProRule" id="PRU00267"/>
    </source>
</evidence>
<dbReference type="Pfam" id="PF00505">
    <property type="entry name" value="HMG_box"/>
    <property type="match status" value="1"/>
</dbReference>
<keyword evidence="4" id="KW-0175">Coiled coil</keyword>
<gene>
    <name evidence="8" type="primary">PMS1</name>
</gene>
<evidence type="ECO:0000313" key="7">
    <source>
        <dbReference type="Ensembl" id="ENSCAFP00000049332.1"/>
    </source>
</evidence>
<dbReference type="Ensembl" id="ENSCAFT00000073840.2">
    <property type="protein sequence ID" value="ENSCAFP00000049332.1"/>
    <property type="gene ID" value="ENSCAFG00000009394.5"/>
</dbReference>
<dbReference type="Proteomes" id="UP000002254">
    <property type="component" value="Chromosome 37"/>
</dbReference>
<evidence type="ECO:0000313" key="8">
    <source>
        <dbReference type="Ensembl" id="ENSCAFP00040020473.1"/>
    </source>
</evidence>
<dbReference type="NCBIfam" id="TIGR00585">
    <property type="entry name" value="mutl"/>
    <property type="match status" value="1"/>
</dbReference>
<dbReference type="InterPro" id="IPR014721">
    <property type="entry name" value="Ribsml_uS5_D2-typ_fold_subgr"/>
</dbReference>
<evidence type="ECO:0000256" key="1">
    <source>
        <dbReference type="ARBA" id="ARBA00006082"/>
    </source>
</evidence>
<dbReference type="PANTHER" id="PTHR10073">
    <property type="entry name" value="DNA MISMATCH REPAIR PROTEIN MLH, PMS, MUTL"/>
    <property type="match status" value="1"/>
</dbReference>
<keyword evidence="2" id="KW-0227">DNA damage</keyword>
<dbReference type="PANTHER" id="PTHR10073:SF54">
    <property type="entry name" value="PMS1 PROTEIN HOMOLOG 1"/>
    <property type="match status" value="1"/>
</dbReference>
<dbReference type="CDD" id="cd16926">
    <property type="entry name" value="HATPase_MutL-MLH-PMS-like"/>
    <property type="match status" value="1"/>
</dbReference>
<dbReference type="PROSITE" id="PS50118">
    <property type="entry name" value="HMG_BOX_2"/>
    <property type="match status" value="1"/>
</dbReference>
<dbReference type="FunFam" id="1.10.30.10:FF:000026">
    <property type="entry name" value="PMS1 homolog 1, mismatch repair system component"/>
    <property type="match status" value="1"/>
</dbReference>
<dbReference type="InterPro" id="IPR020568">
    <property type="entry name" value="Ribosomal_Su5_D2-typ_SF"/>
</dbReference>
<dbReference type="SMART" id="SM00398">
    <property type="entry name" value="HMG"/>
    <property type="match status" value="1"/>
</dbReference>
<dbReference type="GO" id="GO:0016887">
    <property type="term" value="F:ATP hydrolysis activity"/>
    <property type="evidence" value="ECO:0007669"/>
    <property type="project" value="InterPro"/>
</dbReference>
<dbReference type="Proteomes" id="UP000694542">
    <property type="component" value="Chromosome 37"/>
</dbReference>
<dbReference type="Pfam" id="PF13589">
    <property type="entry name" value="HATPase_c_3"/>
    <property type="match status" value="1"/>
</dbReference>
<feature type="domain" description="HMG box" evidence="6">
    <location>
        <begin position="530"/>
        <end position="598"/>
    </location>
</feature>
<feature type="compositionally biased region" description="Basic and acidic residues" evidence="5">
    <location>
        <begin position="432"/>
        <end position="442"/>
    </location>
</feature>
<evidence type="ECO:0000313" key="9">
    <source>
        <dbReference type="Proteomes" id="UP000002254"/>
    </source>
</evidence>
<keyword evidence="3" id="KW-0539">Nucleus</keyword>
<dbReference type="InterPro" id="IPR014762">
    <property type="entry name" value="DNA_mismatch_repair_CS"/>
</dbReference>
<dbReference type="Pfam" id="PF01119">
    <property type="entry name" value="DNA_mis_repair"/>
    <property type="match status" value="1"/>
</dbReference>
<feature type="DNA-binding region" description="HMG box" evidence="3">
    <location>
        <begin position="530"/>
        <end position="598"/>
    </location>
</feature>